<dbReference type="RefSeq" id="WP_083048673.1">
    <property type="nucleotide sequence ID" value="NZ_MWQY01000004.1"/>
</dbReference>
<gene>
    <name evidence="1" type="ORF">B4O97_04295</name>
</gene>
<dbReference type="Proteomes" id="UP000192343">
    <property type="component" value="Unassembled WGS sequence"/>
</dbReference>
<dbReference type="AlphaFoldDB" id="A0A1Y1S0H1"/>
<name>A0A1Y1S0H1_9SPIO</name>
<keyword evidence="2" id="KW-1185">Reference proteome</keyword>
<dbReference type="EMBL" id="MWQY01000004">
    <property type="protein sequence ID" value="ORC36852.1"/>
    <property type="molecule type" value="Genomic_DNA"/>
</dbReference>
<sequence length="274" mass="30667">MATKHYTVDLQNIDSVSETLKAIQNLLDRAGSGNGRTGTEEEHLSLVFGSQENGNFTEFAPPSWHLETQSGRPIPLTSEHTFFHAAGGFDIPGQIEETLERMGESMLMESDTAPLGSYAFVGLIMAGPEWIRPYAEYLQILKRFDMFSDTEETDGISAAIQTYGWTEDTLELLAIRMFSCQGHSGGEAFQVFRDEFGLNDALEDDELLGAFEGALRREIEELEDADLESYFWSCGYDPRGGAPAQGEAGTPCDEVIWNLIREYLVLDDEDYEYY</sequence>
<accession>A0A1Y1S0H1</accession>
<comment type="caution">
    <text evidence="1">The sequence shown here is derived from an EMBL/GenBank/DDBJ whole genome shotgun (WGS) entry which is preliminary data.</text>
</comment>
<reference evidence="1 2" key="1">
    <citation type="submission" date="2017-03" db="EMBL/GenBank/DDBJ databases">
        <title>Draft Genome sequence of Marispirochaeta sp. strain JC444.</title>
        <authorList>
            <person name="Shivani Y."/>
            <person name="Subhash Y."/>
            <person name="Sasikala C."/>
            <person name="Ramana C."/>
        </authorList>
    </citation>
    <scope>NUCLEOTIDE SEQUENCE [LARGE SCALE GENOMIC DNA]</scope>
    <source>
        <strain evidence="1 2">JC444</strain>
    </source>
</reference>
<evidence type="ECO:0000313" key="1">
    <source>
        <dbReference type="EMBL" id="ORC36852.1"/>
    </source>
</evidence>
<proteinExistence type="predicted"/>
<evidence type="ECO:0000313" key="2">
    <source>
        <dbReference type="Proteomes" id="UP000192343"/>
    </source>
</evidence>
<organism evidence="1 2">
    <name type="scientific">Marispirochaeta aestuarii</name>
    <dbReference type="NCBI Taxonomy" id="1963862"/>
    <lineage>
        <taxon>Bacteria</taxon>
        <taxon>Pseudomonadati</taxon>
        <taxon>Spirochaetota</taxon>
        <taxon>Spirochaetia</taxon>
        <taxon>Spirochaetales</taxon>
        <taxon>Spirochaetaceae</taxon>
        <taxon>Marispirochaeta</taxon>
    </lineage>
</organism>
<dbReference type="STRING" id="1963862.B4O97_04295"/>
<protein>
    <submittedName>
        <fullName evidence="1">Uncharacterized protein</fullName>
    </submittedName>
</protein>
<dbReference type="OrthoDB" id="342722at2"/>